<dbReference type="SUPFAM" id="SSF56300">
    <property type="entry name" value="Metallo-dependent phosphatases"/>
    <property type="match status" value="1"/>
</dbReference>
<dbReference type="EMBL" id="CP046453">
    <property type="protein sequence ID" value="QGU03303.1"/>
    <property type="molecule type" value="Genomic_DNA"/>
</dbReference>
<feature type="domain" description="Calcineurin-like phosphoesterase" evidence="1">
    <location>
        <begin position="5"/>
        <end position="185"/>
    </location>
</feature>
<gene>
    <name evidence="2" type="ORF">CETAM_00035</name>
</gene>
<evidence type="ECO:0000313" key="3">
    <source>
        <dbReference type="Proteomes" id="UP000425178"/>
    </source>
</evidence>
<dbReference type="RefSeq" id="WP_156226506.1">
    <property type="nucleotide sequence ID" value="NZ_CP046453.1"/>
</dbReference>
<evidence type="ECO:0000259" key="1">
    <source>
        <dbReference type="Pfam" id="PF00149"/>
    </source>
</evidence>
<dbReference type="AlphaFoldDB" id="A0A6B8VGM5"/>
<keyword evidence="3" id="KW-1185">Reference proteome</keyword>
<sequence>MTAVRLVVFADLHLGTKKAPGLRWAYEALSEATRRSPDVVVFAGDLLDKKKAVEADLADGVALFRHITEDLNLPLVHVWGNHDVGSGLLPRFPDLPGVHRPSGEGIEEIRVPGIPLVFHAVNVIRDPDPRDLLENLPRVEEPGHIGILHSEVEGQYTKNPCLPTTLEHLLSRGYGACLLGHVHTPVVLNEDPWIGWVGMGKMLELQVPPLP</sequence>
<dbReference type="PANTHER" id="PTHR30337">
    <property type="entry name" value="COMPONENT OF ATP-DEPENDENT DSDNA EXONUCLEASE"/>
    <property type="match status" value="1"/>
</dbReference>
<protein>
    <submittedName>
        <fullName evidence="2">Calcineurin-like phosphoesterase superfamily domain protein</fullName>
    </submittedName>
</protein>
<dbReference type="Proteomes" id="UP000425178">
    <property type="component" value="Chromosome"/>
</dbReference>
<organism evidence="2 3">
    <name type="scientific">Corynebacterium comes</name>
    <dbReference type="NCBI Taxonomy" id="2675218"/>
    <lineage>
        <taxon>Bacteria</taxon>
        <taxon>Bacillati</taxon>
        <taxon>Actinomycetota</taxon>
        <taxon>Actinomycetes</taxon>
        <taxon>Mycobacteriales</taxon>
        <taxon>Corynebacteriaceae</taxon>
        <taxon>Corynebacterium</taxon>
    </lineage>
</organism>
<reference evidence="2 3" key="1">
    <citation type="journal article" date="2021" name="Int. J. Syst. Evol. Microbiol.">
        <title>Classification of three corynebacterial strains isolated from a small paddock in North Rhine-Westphalia: proposal of &lt;i&gt;Corynebacterium kalinowskii&lt;/i&gt; sp. nov., &lt;i&gt;Corynebacterium comes&lt;/i&gt; sp. nov. and &lt;i&gt;Corynebacterium occultum&lt;/i&gt; sp. nov.</title>
        <authorList>
            <person name="Schaffert L."/>
            <person name="Ruwe M."/>
            <person name="Milse J."/>
            <person name="Hanuschka K."/>
            <person name="Ortseifen V."/>
            <person name="Droste J."/>
            <person name="Brandt D."/>
            <person name="Schl L."/>
            <person name="Kutter Y."/>
            <person name="Vinke S."/>
            <person name="Vieh P."/>
            <person name="Jacob L."/>
            <person name="L N.C."/>
            <person name="Schulte-Berndt E."/>
            <person name="Hain C."/>
            <person name="Linder M."/>
            <person name="Schmidt P."/>
            <person name="Wollenschl L."/>
            <person name="Luttermann T."/>
            <person name="Thieme E."/>
            <person name="Hassa J."/>
            <person name="Haak M."/>
            <person name="Wittchen M."/>
            <person name="Mentz A."/>
            <person name="Persicke M."/>
            <person name="Busche T."/>
            <person name="R C."/>
        </authorList>
    </citation>
    <scope>NUCLEOTIDE SEQUENCE [LARGE SCALE GENOMIC DNA]</scope>
    <source>
        <strain evidence="2 3">2019</strain>
    </source>
</reference>
<dbReference type="Pfam" id="PF00149">
    <property type="entry name" value="Metallophos"/>
    <property type="match status" value="1"/>
</dbReference>
<name>A0A6B8VGM5_9CORY</name>
<dbReference type="InterPro" id="IPR029052">
    <property type="entry name" value="Metallo-depent_PP-like"/>
</dbReference>
<dbReference type="InterPro" id="IPR004843">
    <property type="entry name" value="Calcineurin-like_PHP"/>
</dbReference>
<accession>A0A6B8VGM5</accession>
<dbReference type="GO" id="GO:0016787">
    <property type="term" value="F:hydrolase activity"/>
    <property type="evidence" value="ECO:0007669"/>
    <property type="project" value="InterPro"/>
</dbReference>
<proteinExistence type="predicted"/>
<dbReference type="InterPro" id="IPR050535">
    <property type="entry name" value="DNA_Repair-Maintenance_Comp"/>
</dbReference>
<dbReference type="KEGG" id="ccoe:CETAM_00035"/>
<dbReference type="Gene3D" id="3.60.21.10">
    <property type="match status" value="1"/>
</dbReference>
<evidence type="ECO:0000313" key="2">
    <source>
        <dbReference type="EMBL" id="QGU03303.1"/>
    </source>
</evidence>